<gene>
    <name evidence="2" type="ORF">QO018_003779</name>
</gene>
<dbReference type="Proteomes" id="UP001244552">
    <property type="component" value="Unassembled WGS sequence"/>
</dbReference>
<evidence type="ECO:0000256" key="1">
    <source>
        <dbReference type="SAM" id="SignalP"/>
    </source>
</evidence>
<organism evidence="2 3">
    <name type="scientific">Azospirillum picis</name>
    <dbReference type="NCBI Taxonomy" id="488438"/>
    <lineage>
        <taxon>Bacteria</taxon>
        <taxon>Pseudomonadati</taxon>
        <taxon>Pseudomonadota</taxon>
        <taxon>Alphaproteobacteria</taxon>
        <taxon>Rhodospirillales</taxon>
        <taxon>Azospirillaceae</taxon>
        <taxon>Azospirillum</taxon>
    </lineage>
</organism>
<dbReference type="EMBL" id="JAUSVU010000014">
    <property type="protein sequence ID" value="MDQ0534902.1"/>
    <property type="molecule type" value="Genomic_DNA"/>
</dbReference>
<feature type="chain" id="PRO_5045724081" evidence="1">
    <location>
        <begin position="32"/>
        <end position="179"/>
    </location>
</feature>
<dbReference type="InterPro" id="IPR018673">
    <property type="entry name" value="DUF2141"/>
</dbReference>
<keyword evidence="1" id="KW-0732">Signal</keyword>
<accession>A0ABU0MN69</accession>
<feature type="signal peptide" evidence="1">
    <location>
        <begin position="1"/>
        <end position="31"/>
    </location>
</feature>
<name>A0ABU0MN69_9PROT</name>
<dbReference type="RefSeq" id="WP_209984772.1">
    <property type="nucleotide sequence ID" value="NZ_JAGINO010000015.1"/>
</dbReference>
<sequence>MTASRRLTMFLALAGGLLPFCGLGPSVTASAQPAVASGADAGPVLTGEAAPCGDSPTQVRLHVEATNVRNDHGMITITVYGDNPAEFLAPGKKLARLRTPAHAGATAACLGVPARRSYAIALYHDENNDRDFNRNLLGFPVEGYGISNDAPAIAGIPSYESARFTATEGDNRLSIRLRY</sequence>
<evidence type="ECO:0000313" key="2">
    <source>
        <dbReference type="EMBL" id="MDQ0534902.1"/>
    </source>
</evidence>
<reference evidence="2 3" key="1">
    <citation type="submission" date="2023-07" db="EMBL/GenBank/DDBJ databases">
        <title>Genomic Encyclopedia of Type Strains, Phase IV (KMG-IV): sequencing the most valuable type-strain genomes for metagenomic binning, comparative biology and taxonomic classification.</title>
        <authorList>
            <person name="Goeker M."/>
        </authorList>
    </citation>
    <scope>NUCLEOTIDE SEQUENCE [LARGE SCALE GENOMIC DNA]</scope>
    <source>
        <strain evidence="2 3">DSM 19922</strain>
    </source>
</reference>
<proteinExistence type="predicted"/>
<comment type="caution">
    <text evidence="2">The sequence shown here is derived from an EMBL/GenBank/DDBJ whole genome shotgun (WGS) entry which is preliminary data.</text>
</comment>
<evidence type="ECO:0000313" key="3">
    <source>
        <dbReference type="Proteomes" id="UP001244552"/>
    </source>
</evidence>
<dbReference type="Pfam" id="PF09912">
    <property type="entry name" value="DUF2141"/>
    <property type="match status" value="1"/>
</dbReference>
<protein>
    <submittedName>
        <fullName evidence="2">Uncharacterized protein (DUF2141 family)</fullName>
    </submittedName>
</protein>
<keyword evidence="3" id="KW-1185">Reference proteome</keyword>